<evidence type="ECO:0000256" key="1">
    <source>
        <dbReference type="ARBA" id="ARBA00004651"/>
    </source>
</evidence>
<dbReference type="SUPFAM" id="SSF90123">
    <property type="entry name" value="ABC transporter transmembrane region"/>
    <property type="match status" value="1"/>
</dbReference>
<evidence type="ECO:0000256" key="7">
    <source>
        <dbReference type="SAM" id="MobiDB-lite"/>
    </source>
</evidence>
<comment type="subcellular location">
    <subcellularLocation>
        <location evidence="1">Cell membrane</location>
        <topology evidence="1">Multi-pass membrane protein</topology>
    </subcellularLocation>
</comment>
<feature type="transmembrane region" description="Helical" evidence="8">
    <location>
        <begin position="111"/>
        <end position="135"/>
    </location>
</feature>
<evidence type="ECO:0000259" key="9">
    <source>
        <dbReference type="PROSITE" id="PS50893"/>
    </source>
</evidence>
<feature type="region of interest" description="Disordered" evidence="7">
    <location>
        <begin position="1"/>
        <end position="26"/>
    </location>
</feature>
<dbReference type="InterPro" id="IPR003593">
    <property type="entry name" value="AAA+_ATPase"/>
</dbReference>
<dbReference type="PROSITE" id="PS50893">
    <property type="entry name" value="ABC_TRANSPORTER_2"/>
    <property type="match status" value="1"/>
</dbReference>
<sequence length="636" mass="68676">MTRPSVPPQSSRSAAAPRATAPPPPPAEITYTGQYSVNPMADVSFTRLCGRIPSVVTRIARMSWAVDRAAVVLLLICLVTTGLAAAGQLAATSRAMGPLLGGGSVQERLHAALPALIVVAVMAALVRTTAALSAYGERRITPKLTTEADTTLVASVCKVEAATYHEDGFHDRQEAAEMGVLRTHVMVGDAQQLVSSLIKLVTAGGVLSLIDPLLLPFLLLAVLPAGVGAVLTARVDYEIHFVNIADRNVRGMMRWWATSPKFADEVRANSMTGYLLHWYRALSRRADARTLAAAPRTLRIALTSAACGGVFLVGTWVALYWLAAAGRIPLATAATAVVAVQTTLGALTQVVRSAGYVFHTSLYLGDMADFFDEAARRAPHRGAQRARTPVEEVRLEEAVYRYPGKERPAVDGVSLTLRRGQILALVGTNGSGKTTLTRLIAGILLADKGRVTWNGTDLAETDAESVWERTGLVPQYFAQWPLRLRENITLGQPRTPDDGPVWDAVDAVGLREAVEDLPGGLDTLLAREIFSGVELSGGQWQRVACARGLYRTPDLLIMDEPTSQVDPQGEHRIFETLKASAADRITIVVTHRLENTRIADHIIVMEEGRITEQGRYDDLAHANGTFERLLALSQDR</sequence>
<evidence type="ECO:0000256" key="4">
    <source>
        <dbReference type="ARBA" id="ARBA00022840"/>
    </source>
</evidence>
<feature type="domain" description="ABC transporter" evidence="9">
    <location>
        <begin position="393"/>
        <end position="632"/>
    </location>
</feature>
<dbReference type="PANTHER" id="PTHR24221:SF654">
    <property type="entry name" value="ATP-BINDING CASSETTE SUB-FAMILY B MEMBER 6"/>
    <property type="match status" value="1"/>
</dbReference>
<keyword evidence="6 8" id="KW-0472">Membrane</keyword>
<evidence type="ECO:0000313" key="11">
    <source>
        <dbReference type="Proteomes" id="UP001553148"/>
    </source>
</evidence>
<feature type="compositionally biased region" description="Low complexity" evidence="7">
    <location>
        <begin position="1"/>
        <end position="19"/>
    </location>
</feature>
<evidence type="ECO:0000256" key="8">
    <source>
        <dbReference type="SAM" id="Phobius"/>
    </source>
</evidence>
<keyword evidence="5 8" id="KW-1133">Transmembrane helix</keyword>
<dbReference type="PANTHER" id="PTHR24221">
    <property type="entry name" value="ATP-BINDING CASSETTE SUB-FAMILY B"/>
    <property type="match status" value="1"/>
</dbReference>
<comment type="caution">
    <text evidence="10">The sequence shown here is derived from an EMBL/GenBank/DDBJ whole genome shotgun (WGS) entry which is preliminary data.</text>
</comment>
<dbReference type="GO" id="GO:0005524">
    <property type="term" value="F:ATP binding"/>
    <property type="evidence" value="ECO:0007669"/>
    <property type="project" value="UniProtKB-KW"/>
</dbReference>
<gene>
    <name evidence="10" type="ORF">AB0470_27170</name>
</gene>
<dbReference type="Gene3D" id="1.20.1560.10">
    <property type="entry name" value="ABC transporter type 1, transmembrane domain"/>
    <property type="match status" value="1"/>
</dbReference>
<dbReference type="RefSeq" id="WP_204359319.1">
    <property type="nucleotide sequence ID" value="NZ_JBFAUJ010000013.1"/>
</dbReference>
<dbReference type="Proteomes" id="UP001553148">
    <property type="component" value="Unassembled WGS sequence"/>
</dbReference>
<evidence type="ECO:0000256" key="3">
    <source>
        <dbReference type="ARBA" id="ARBA00022741"/>
    </source>
</evidence>
<evidence type="ECO:0000256" key="5">
    <source>
        <dbReference type="ARBA" id="ARBA00022989"/>
    </source>
</evidence>
<dbReference type="SUPFAM" id="SSF52540">
    <property type="entry name" value="P-loop containing nucleoside triphosphate hydrolases"/>
    <property type="match status" value="1"/>
</dbReference>
<dbReference type="InterPro" id="IPR027417">
    <property type="entry name" value="P-loop_NTPase"/>
</dbReference>
<dbReference type="SMART" id="SM00382">
    <property type="entry name" value="AAA"/>
    <property type="match status" value="1"/>
</dbReference>
<feature type="transmembrane region" description="Helical" evidence="8">
    <location>
        <begin position="300"/>
        <end position="323"/>
    </location>
</feature>
<dbReference type="InterPro" id="IPR003439">
    <property type="entry name" value="ABC_transporter-like_ATP-bd"/>
</dbReference>
<evidence type="ECO:0000256" key="6">
    <source>
        <dbReference type="ARBA" id="ARBA00023136"/>
    </source>
</evidence>
<keyword evidence="2 8" id="KW-0812">Transmembrane</keyword>
<feature type="transmembrane region" description="Helical" evidence="8">
    <location>
        <begin position="69"/>
        <end position="91"/>
    </location>
</feature>
<evidence type="ECO:0000313" key="10">
    <source>
        <dbReference type="EMBL" id="MEV8463218.1"/>
    </source>
</evidence>
<keyword evidence="11" id="KW-1185">Reference proteome</keyword>
<dbReference type="InterPro" id="IPR039421">
    <property type="entry name" value="Type_1_exporter"/>
</dbReference>
<dbReference type="Pfam" id="PF00005">
    <property type="entry name" value="ABC_tran"/>
    <property type="match status" value="1"/>
</dbReference>
<proteinExistence type="predicted"/>
<name>A0ABV3KV93_STRGS</name>
<dbReference type="Gene3D" id="3.40.50.300">
    <property type="entry name" value="P-loop containing nucleotide triphosphate hydrolases"/>
    <property type="match status" value="1"/>
</dbReference>
<dbReference type="EMBL" id="JBFAUJ010000013">
    <property type="protein sequence ID" value="MEV8463218.1"/>
    <property type="molecule type" value="Genomic_DNA"/>
</dbReference>
<organism evidence="10 11">
    <name type="scientific">Streptomyces griseosporeus</name>
    <dbReference type="NCBI Taxonomy" id="1910"/>
    <lineage>
        <taxon>Bacteria</taxon>
        <taxon>Bacillati</taxon>
        <taxon>Actinomycetota</taxon>
        <taxon>Actinomycetes</taxon>
        <taxon>Kitasatosporales</taxon>
        <taxon>Streptomycetaceae</taxon>
        <taxon>Streptomyces</taxon>
    </lineage>
</organism>
<accession>A0ABV3KV93</accession>
<keyword evidence="4 10" id="KW-0067">ATP-binding</keyword>
<protein>
    <submittedName>
        <fullName evidence="10">ATP-binding cassette domain-containing protein</fullName>
    </submittedName>
</protein>
<dbReference type="CDD" id="cd03228">
    <property type="entry name" value="ABCC_MRP_Like"/>
    <property type="match status" value="1"/>
</dbReference>
<dbReference type="InterPro" id="IPR036640">
    <property type="entry name" value="ABC1_TM_sf"/>
</dbReference>
<reference evidence="10 11" key="1">
    <citation type="submission" date="2024-06" db="EMBL/GenBank/DDBJ databases">
        <title>The Natural Products Discovery Center: Release of the First 8490 Sequenced Strains for Exploring Actinobacteria Biosynthetic Diversity.</title>
        <authorList>
            <person name="Kalkreuter E."/>
            <person name="Kautsar S.A."/>
            <person name="Yang D."/>
            <person name="Bader C.D."/>
            <person name="Teijaro C.N."/>
            <person name="Fluegel L."/>
            <person name="Davis C.M."/>
            <person name="Simpson J.R."/>
            <person name="Lauterbach L."/>
            <person name="Steele A.D."/>
            <person name="Gui C."/>
            <person name="Meng S."/>
            <person name="Li G."/>
            <person name="Viehrig K."/>
            <person name="Ye F."/>
            <person name="Su P."/>
            <person name="Kiefer A.F."/>
            <person name="Nichols A."/>
            <person name="Cepeda A.J."/>
            <person name="Yan W."/>
            <person name="Fan B."/>
            <person name="Jiang Y."/>
            <person name="Adhikari A."/>
            <person name="Zheng C.-J."/>
            <person name="Schuster L."/>
            <person name="Cowan T.M."/>
            <person name="Smanski M.J."/>
            <person name="Chevrette M.G."/>
            <person name="De Carvalho L.P.S."/>
            <person name="Shen B."/>
        </authorList>
    </citation>
    <scope>NUCLEOTIDE SEQUENCE [LARGE SCALE GENOMIC DNA]</scope>
    <source>
        <strain evidence="10 11">NPDC052360</strain>
    </source>
</reference>
<evidence type="ECO:0000256" key="2">
    <source>
        <dbReference type="ARBA" id="ARBA00022692"/>
    </source>
</evidence>
<keyword evidence="3" id="KW-0547">Nucleotide-binding</keyword>